<dbReference type="GO" id="GO:0046872">
    <property type="term" value="F:metal ion binding"/>
    <property type="evidence" value="ECO:0007669"/>
    <property type="project" value="UniProtKB-KW"/>
</dbReference>
<keyword evidence="15" id="KW-1185">Reference proteome</keyword>
<evidence type="ECO:0000256" key="11">
    <source>
        <dbReference type="ARBA" id="ARBA00023204"/>
    </source>
</evidence>
<keyword evidence="10" id="KW-0411">Iron-sulfur</keyword>
<sequence>MRSLLQELRGVIEREASLHGPLVPLDAPPTDTDEDASATEDDAPTVNESSPSNTYSQPGEAATDDASSVDADDLPAPSTASDASAGDALSSTSSSNDASMPNQDLFGNEVDPTEDPSRPPSERIEALIPDDAPYKDIDSLAELEKWVAENTLVPIDEDRKNPVFGVGDPNADLLIIGEAPGANEDEQGEPFVGRAGKLLDKILQAIEFDRQDVYIANILKSRPPNNRDPLAEEVEAHIPILYKQIALIQPAIILCVGKVATNTMLDRRSSLGSLREKEHDFYGIPLYATYHPAALLRNSNWKRPTWEDVKLVRTRYDELTGTS</sequence>
<feature type="domain" description="Uracil-DNA glycosylase-like" evidence="13">
    <location>
        <begin position="164"/>
        <end position="310"/>
    </location>
</feature>
<comment type="catalytic activity">
    <reaction evidence="1">
        <text>Hydrolyzes single-stranded DNA or mismatched double-stranded DNA and polynucleotides, releasing free uracil.</text>
        <dbReference type="EC" id="3.2.2.27"/>
    </reaction>
</comment>
<accession>A0A2A8CV18</accession>
<dbReference type="GO" id="GO:0004844">
    <property type="term" value="F:uracil DNA N-glycosylase activity"/>
    <property type="evidence" value="ECO:0007669"/>
    <property type="project" value="UniProtKB-EC"/>
</dbReference>
<evidence type="ECO:0000256" key="10">
    <source>
        <dbReference type="ARBA" id="ARBA00023014"/>
    </source>
</evidence>
<feature type="compositionally biased region" description="Polar residues" evidence="12">
    <location>
        <begin position="46"/>
        <end position="57"/>
    </location>
</feature>
<evidence type="ECO:0000256" key="8">
    <source>
        <dbReference type="ARBA" id="ARBA00022801"/>
    </source>
</evidence>
<dbReference type="SMART" id="SM00986">
    <property type="entry name" value="UDG"/>
    <property type="match status" value="1"/>
</dbReference>
<dbReference type="SUPFAM" id="SSF52141">
    <property type="entry name" value="Uracil-DNA glycosylase-like"/>
    <property type="match status" value="1"/>
</dbReference>
<dbReference type="EMBL" id="PDEQ01000007">
    <property type="protein sequence ID" value="PEN12555.1"/>
    <property type="molecule type" value="Genomic_DNA"/>
</dbReference>
<comment type="similarity">
    <text evidence="2">Belongs to the uracil-DNA glycosylase (UDG) superfamily. Type 4 (UDGa) family.</text>
</comment>
<evidence type="ECO:0000256" key="6">
    <source>
        <dbReference type="ARBA" id="ARBA00022723"/>
    </source>
</evidence>
<evidence type="ECO:0000256" key="12">
    <source>
        <dbReference type="SAM" id="MobiDB-lite"/>
    </source>
</evidence>
<evidence type="ECO:0000256" key="2">
    <source>
        <dbReference type="ARBA" id="ARBA00006521"/>
    </source>
</evidence>
<feature type="region of interest" description="Disordered" evidence="12">
    <location>
        <begin position="1"/>
        <end position="124"/>
    </location>
</feature>
<dbReference type="RefSeq" id="WP_098076812.1">
    <property type="nucleotide sequence ID" value="NZ_PDEQ01000007.1"/>
</dbReference>
<keyword evidence="11" id="KW-0234">DNA repair</keyword>
<evidence type="ECO:0000256" key="3">
    <source>
        <dbReference type="ARBA" id="ARBA00012030"/>
    </source>
</evidence>
<dbReference type="CDD" id="cd10030">
    <property type="entry name" value="UDG-F4_TTUDGA_SPO1dp_like"/>
    <property type="match status" value="1"/>
</dbReference>
<evidence type="ECO:0000256" key="9">
    <source>
        <dbReference type="ARBA" id="ARBA00023004"/>
    </source>
</evidence>
<feature type="compositionally biased region" description="Acidic residues" evidence="12">
    <location>
        <begin position="31"/>
        <end position="43"/>
    </location>
</feature>
<comment type="caution">
    <text evidence="14">The sequence shown here is derived from an EMBL/GenBank/DDBJ whole genome shotgun (WGS) entry which is preliminary data.</text>
</comment>
<dbReference type="Gene3D" id="3.40.470.10">
    <property type="entry name" value="Uracil-DNA glycosylase-like domain"/>
    <property type="match status" value="1"/>
</dbReference>
<dbReference type="InterPro" id="IPR051536">
    <property type="entry name" value="UDG_Type-4/5"/>
</dbReference>
<feature type="compositionally biased region" description="Low complexity" evidence="12">
    <location>
        <begin position="64"/>
        <end position="99"/>
    </location>
</feature>
<dbReference type="InterPro" id="IPR036895">
    <property type="entry name" value="Uracil-DNA_glycosylase-like_sf"/>
</dbReference>
<evidence type="ECO:0000313" key="14">
    <source>
        <dbReference type="EMBL" id="PEN12555.1"/>
    </source>
</evidence>
<keyword evidence="8" id="KW-0378">Hydrolase</keyword>
<name>A0A2A8CV18_9BACT</name>
<evidence type="ECO:0000256" key="4">
    <source>
        <dbReference type="ARBA" id="ARBA00019403"/>
    </source>
</evidence>
<organism evidence="14 15">
    <name type="scientific">Longibacter salinarum</name>
    <dbReference type="NCBI Taxonomy" id="1850348"/>
    <lineage>
        <taxon>Bacteria</taxon>
        <taxon>Pseudomonadati</taxon>
        <taxon>Rhodothermota</taxon>
        <taxon>Rhodothermia</taxon>
        <taxon>Rhodothermales</taxon>
        <taxon>Salisaetaceae</taxon>
        <taxon>Longibacter</taxon>
    </lineage>
</organism>
<dbReference type="EC" id="3.2.2.27" evidence="3"/>
<keyword evidence="7" id="KW-0227">DNA damage</keyword>
<feature type="compositionally biased region" description="Basic and acidic residues" evidence="12">
    <location>
        <begin position="115"/>
        <end position="124"/>
    </location>
</feature>
<dbReference type="InterPro" id="IPR005122">
    <property type="entry name" value="Uracil-DNA_glycosylase-like"/>
</dbReference>
<evidence type="ECO:0000256" key="7">
    <source>
        <dbReference type="ARBA" id="ARBA00022763"/>
    </source>
</evidence>
<dbReference type="GO" id="GO:0006281">
    <property type="term" value="P:DNA repair"/>
    <property type="evidence" value="ECO:0007669"/>
    <property type="project" value="UniProtKB-KW"/>
</dbReference>
<keyword evidence="5" id="KW-0004">4Fe-4S</keyword>
<keyword evidence="6" id="KW-0479">Metal-binding</keyword>
<dbReference type="AlphaFoldDB" id="A0A2A8CV18"/>
<dbReference type="Proteomes" id="UP000220102">
    <property type="component" value="Unassembled WGS sequence"/>
</dbReference>
<proteinExistence type="inferred from homology"/>
<dbReference type="NCBIfam" id="TIGR00758">
    <property type="entry name" value="UDG_fam4"/>
    <property type="match status" value="1"/>
</dbReference>
<keyword evidence="9" id="KW-0408">Iron</keyword>
<dbReference type="PANTHER" id="PTHR33693:SF1">
    <property type="entry name" value="TYPE-4 URACIL-DNA GLYCOSYLASE"/>
    <property type="match status" value="1"/>
</dbReference>
<evidence type="ECO:0000256" key="1">
    <source>
        <dbReference type="ARBA" id="ARBA00001400"/>
    </source>
</evidence>
<dbReference type="PANTHER" id="PTHR33693">
    <property type="entry name" value="TYPE-5 URACIL-DNA GLYCOSYLASE"/>
    <property type="match status" value="1"/>
</dbReference>
<dbReference type="InterPro" id="IPR005273">
    <property type="entry name" value="Ura-DNA_glyco_family4"/>
</dbReference>
<gene>
    <name evidence="14" type="ORF">CRI94_13610</name>
</gene>
<dbReference type="GO" id="GO:0051539">
    <property type="term" value="F:4 iron, 4 sulfur cluster binding"/>
    <property type="evidence" value="ECO:0007669"/>
    <property type="project" value="UniProtKB-KW"/>
</dbReference>
<evidence type="ECO:0000259" key="13">
    <source>
        <dbReference type="SMART" id="SM00986"/>
    </source>
</evidence>
<dbReference type="OrthoDB" id="5290748at2"/>
<protein>
    <recommendedName>
        <fullName evidence="4">Type-4 uracil-DNA glycosylase</fullName>
        <ecNumber evidence="3">3.2.2.27</ecNumber>
    </recommendedName>
</protein>
<evidence type="ECO:0000256" key="5">
    <source>
        <dbReference type="ARBA" id="ARBA00022485"/>
    </source>
</evidence>
<dbReference type="SMART" id="SM00987">
    <property type="entry name" value="UreE_C"/>
    <property type="match status" value="1"/>
</dbReference>
<reference evidence="14 15" key="1">
    <citation type="submission" date="2017-10" db="EMBL/GenBank/DDBJ databases">
        <title>Draft genome of Longibacter Salinarum.</title>
        <authorList>
            <person name="Goh K.M."/>
            <person name="Shamsir M.S."/>
            <person name="Lim S.W."/>
        </authorList>
    </citation>
    <scope>NUCLEOTIDE SEQUENCE [LARGE SCALE GENOMIC DNA]</scope>
    <source>
        <strain evidence="14 15">KCTC 52045</strain>
    </source>
</reference>
<dbReference type="Pfam" id="PF03167">
    <property type="entry name" value="UDG"/>
    <property type="match status" value="1"/>
</dbReference>
<evidence type="ECO:0000313" key="15">
    <source>
        <dbReference type="Proteomes" id="UP000220102"/>
    </source>
</evidence>